<comment type="function">
    <text evidence="10 11">Phosphorylation of dTMP to form dTDP in both de novo and salvage pathways of dTTP synthesis.</text>
</comment>
<dbReference type="AlphaFoldDB" id="A0A1I2WBU4"/>
<evidence type="ECO:0000313" key="14">
    <source>
        <dbReference type="Proteomes" id="UP000199337"/>
    </source>
</evidence>
<evidence type="ECO:0000256" key="11">
    <source>
        <dbReference type="HAMAP-Rule" id="MF_00165"/>
    </source>
</evidence>
<dbReference type="PROSITE" id="PS01331">
    <property type="entry name" value="THYMIDYLATE_KINASE"/>
    <property type="match status" value="1"/>
</dbReference>
<dbReference type="InterPro" id="IPR018094">
    <property type="entry name" value="Thymidylate_kinase"/>
</dbReference>
<accession>A0A1I2WBU4</accession>
<proteinExistence type="inferred from homology"/>
<evidence type="ECO:0000256" key="5">
    <source>
        <dbReference type="ARBA" id="ARBA00022727"/>
    </source>
</evidence>
<evidence type="ECO:0000256" key="9">
    <source>
        <dbReference type="ARBA" id="ARBA00048743"/>
    </source>
</evidence>
<dbReference type="GO" id="GO:0006235">
    <property type="term" value="P:dTTP biosynthetic process"/>
    <property type="evidence" value="ECO:0007669"/>
    <property type="project" value="UniProtKB-UniRule"/>
</dbReference>
<comment type="catalytic activity">
    <reaction evidence="9 11">
        <text>dTMP + ATP = dTDP + ADP</text>
        <dbReference type="Rhea" id="RHEA:13517"/>
        <dbReference type="ChEBI" id="CHEBI:30616"/>
        <dbReference type="ChEBI" id="CHEBI:58369"/>
        <dbReference type="ChEBI" id="CHEBI:63528"/>
        <dbReference type="ChEBI" id="CHEBI:456216"/>
        <dbReference type="EC" id="2.7.4.9"/>
    </reaction>
</comment>
<evidence type="ECO:0000313" key="13">
    <source>
        <dbReference type="EMBL" id="SFG98894.1"/>
    </source>
</evidence>
<dbReference type="GO" id="GO:0005524">
    <property type="term" value="F:ATP binding"/>
    <property type="evidence" value="ECO:0007669"/>
    <property type="project" value="UniProtKB-UniRule"/>
</dbReference>
<dbReference type="Pfam" id="PF02223">
    <property type="entry name" value="Thymidylate_kin"/>
    <property type="match status" value="1"/>
</dbReference>
<dbReference type="EC" id="2.7.4.9" evidence="2 11"/>
<feature type="binding site" evidence="11">
    <location>
        <begin position="11"/>
        <end position="18"/>
    </location>
    <ligand>
        <name>ATP</name>
        <dbReference type="ChEBI" id="CHEBI:30616"/>
    </ligand>
</feature>
<evidence type="ECO:0000256" key="1">
    <source>
        <dbReference type="ARBA" id="ARBA00009776"/>
    </source>
</evidence>
<keyword evidence="7 11" id="KW-0418">Kinase</keyword>
<protein>
    <recommendedName>
        <fullName evidence="3 11">Thymidylate kinase</fullName>
        <ecNumber evidence="2 11">2.7.4.9</ecNumber>
    </recommendedName>
    <alternativeName>
        <fullName evidence="11">dTMP kinase</fullName>
    </alternativeName>
</protein>
<sequence>MASGKFIVFEGIDGSGKTTQIDLVAKILQERGRQVVCTREPGGTRIGDMLRKLLLDPANNDLNPRTEAFLYAADRSQHVTEVILPALEAGKIVICDRYLYSTIAYQGWGRGIDTGFLTGLNGLASGWLVPDRVILLDIDVDKGLARALGERSPDRLEIEKNAFFQRVRQGYLEQAKLHPKIFRVIQAGEDKQEVNRRVLTALDLSR</sequence>
<dbReference type="GO" id="GO:0006233">
    <property type="term" value="P:dTDP biosynthetic process"/>
    <property type="evidence" value="ECO:0007669"/>
    <property type="project" value="InterPro"/>
</dbReference>
<dbReference type="InterPro" id="IPR018095">
    <property type="entry name" value="Thymidylate_kin_CS"/>
</dbReference>
<evidence type="ECO:0000256" key="8">
    <source>
        <dbReference type="ARBA" id="ARBA00022840"/>
    </source>
</evidence>
<feature type="domain" description="Thymidylate kinase-like" evidence="12">
    <location>
        <begin position="9"/>
        <end position="197"/>
    </location>
</feature>
<dbReference type="GO" id="GO:0005829">
    <property type="term" value="C:cytosol"/>
    <property type="evidence" value="ECO:0007669"/>
    <property type="project" value="TreeGrafter"/>
</dbReference>
<dbReference type="RefSeq" id="WP_238456509.1">
    <property type="nucleotide sequence ID" value="NZ_FOOX01000013.1"/>
</dbReference>
<evidence type="ECO:0000256" key="6">
    <source>
        <dbReference type="ARBA" id="ARBA00022741"/>
    </source>
</evidence>
<keyword evidence="6 11" id="KW-0547">Nucleotide-binding</keyword>
<dbReference type="CDD" id="cd01672">
    <property type="entry name" value="TMPK"/>
    <property type="match status" value="1"/>
</dbReference>
<dbReference type="Proteomes" id="UP000199337">
    <property type="component" value="Unassembled WGS sequence"/>
</dbReference>
<dbReference type="GO" id="GO:0004798">
    <property type="term" value="F:dTMP kinase activity"/>
    <property type="evidence" value="ECO:0007669"/>
    <property type="project" value="UniProtKB-UniRule"/>
</dbReference>
<evidence type="ECO:0000256" key="2">
    <source>
        <dbReference type="ARBA" id="ARBA00012980"/>
    </source>
</evidence>
<dbReference type="HAMAP" id="MF_00165">
    <property type="entry name" value="Thymidylate_kinase"/>
    <property type="match status" value="1"/>
</dbReference>
<dbReference type="EMBL" id="FOOX01000013">
    <property type="protein sequence ID" value="SFG98894.1"/>
    <property type="molecule type" value="Genomic_DNA"/>
</dbReference>
<dbReference type="GO" id="GO:0006227">
    <property type="term" value="P:dUDP biosynthetic process"/>
    <property type="evidence" value="ECO:0007669"/>
    <property type="project" value="TreeGrafter"/>
</dbReference>
<evidence type="ECO:0000256" key="7">
    <source>
        <dbReference type="ARBA" id="ARBA00022777"/>
    </source>
</evidence>
<dbReference type="NCBIfam" id="TIGR00041">
    <property type="entry name" value="DTMP_kinase"/>
    <property type="match status" value="1"/>
</dbReference>
<dbReference type="FunFam" id="3.40.50.300:FF:000225">
    <property type="entry name" value="Thymidylate kinase"/>
    <property type="match status" value="1"/>
</dbReference>
<evidence type="ECO:0000256" key="10">
    <source>
        <dbReference type="ARBA" id="ARBA00057735"/>
    </source>
</evidence>
<dbReference type="PANTHER" id="PTHR10344">
    <property type="entry name" value="THYMIDYLATE KINASE"/>
    <property type="match status" value="1"/>
</dbReference>
<name>A0A1I2WBU4_9FIRM</name>
<dbReference type="STRING" id="341036.SAMN05660649_03416"/>
<evidence type="ECO:0000256" key="4">
    <source>
        <dbReference type="ARBA" id="ARBA00022679"/>
    </source>
</evidence>
<keyword evidence="8 11" id="KW-0067">ATP-binding</keyword>
<comment type="similarity">
    <text evidence="1 11">Belongs to the thymidylate kinase family.</text>
</comment>
<keyword evidence="5 11" id="KW-0545">Nucleotide biosynthesis</keyword>
<dbReference type="PANTHER" id="PTHR10344:SF4">
    <property type="entry name" value="UMP-CMP KINASE 2, MITOCHONDRIAL"/>
    <property type="match status" value="1"/>
</dbReference>
<keyword evidence="14" id="KW-1185">Reference proteome</keyword>
<gene>
    <name evidence="11" type="primary">tmk</name>
    <name evidence="13" type="ORF">SAMN05660649_03416</name>
</gene>
<reference evidence="14" key="1">
    <citation type="submission" date="2016-10" db="EMBL/GenBank/DDBJ databases">
        <authorList>
            <person name="Varghese N."/>
            <person name="Submissions S."/>
        </authorList>
    </citation>
    <scope>NUCLEOTIDE SEQUENCE [LARGE SCALE GENOMIC DNA]</scope>
    <source>
        <strain evidence="14">DSM 17038</strain>
    </source>
</reference>
<evidence type="ECO:0000256" key="3">
    <source>
        <dbReference type="ARBA" id="ARBA00017144"/>
    </source>
</evidence>
<dbReference type="SUPFAM" id="SSF52540">
    <property type="entry name" value="P-loop containing nucleoside triphosphate hydrolases"/>
    <property type="match status" value="1"/>
</dbReference>
<evidence type="ECO:0000259" key="12">
    <source>
        <dbReference type="Pfam" id="PF02223"/>
    </source>
</evidence>
<dbReference type="InterPro" id="IPR027417">
    <property type="entry name" value="P-loop_NTPase"/>
</dbReference>
<dbReference type="InterPro" id="IPR039430">
    <property type="entry name" value="Thymidylate_kin-like_dom"/>
</dbReference>
<dbReference type="Gene3D" id="3.40.50.300">
    <property type="entry name" value="P-loop containing nucleotide triphosphate hydrolases"/>
    <property type="match status" value="1"/>
</dbReference>
<organism evidence="13 14">
    <name type="scientific">Desulfotruncus arcticus DSM 17038</name>
    <dbReference type="NCBI Taxonomy" id="1121424"/>
    <lineage>
        <taxon>Bacteria</taxon>
        <taxon>Bacillati</taxon>
        <taxon>Bacillota</taxon>
        <taxon>Clostridia</taxon>
        <taxon>Eubacteriales</taxon>
        <taxon>Desulfallaceae</taxon>
        <taxon>Desulfotruncus</taxon>
    </lineage>
</organism>
<keyword evidence="4 11" id="KW-0808">Transferase</keyword>